<dbReference type="GO" id="GO:0032502">
    <property type="term" value="P:developmental process"/>
    <property type="evidence" value="ECO:0007669"/>
    <property type="project" value="UniProtKB-ARBA"/>
</dbReference>
<dbReference type="GO" id="GO:0006357">
    <property type="term" value="P:regulation of transcription by RNA polymerase II"/>
    <property type="evidence" value="ECO:0007669"/>
    <property type="project" value="UniProtKB-ARBA"/>
</dbReference>
<dbReference type="EMBL" id="CAJOBQ010000011">
    <property type="protein sequence ID" value="CAF4208738.1"/>
    <property type="molecule type" value="Genomic_DNA"/>
</dbReference>
<dbReference type="Proteomes" id="UP000663848">
    <property type="component" value="Unassembled WGS sequence"/>
</dbReference>
<evidence type="ECO:0000256" key="2">
    <source>
        <dbReference type="ARBA" id="ARBA00022723"/>
    </source>
</evidence>
<dbReference type="PANTHER" id="PTHR24083">
    <property type="entry name" value="NUCLEAR HORMONE RECEPTOR"/>
    <property type="match status" value="1"/>
</dbReference>
<dbReference type="GO" id="GO:0008270">
    <property type="term" value="F:zinc ion binding"/>
    <property type="evidence" value="ECO:0007669"/>
    <property type="project" value="UniProtKB-KW"/>
</dbReference>
<keyword evidence="18" id="KW-1185">Reference proteome</keyword>
<evidence type="ECO:0000256" key="3">
    <source>
        <dbReference type="ARBA" id="ARBA00022771"/>
    </source>
</evidence>
<dbReference type="SMART" id="SM00399">
    <property type="entry name" value="ZnF_C4"/>
    <property type="match status" value="1"/>
</dbReference>
<dbReference type="GO" id="GO:0003700">
    <property type="term" value="F:DNA-binding transcription factor activity"/>
    <property type="evidence" value="ECO:0007669"/>
    <property type="project" value="InterPro"/>
</dbReference>
<keyword evidence="5 10" id="KW-0805">Transcription regulation</keyword>
<dbReference type="Gene3D" id="3.30.50.10">
    <property type="entry name" value="Erythroid Transcription Factor GATA-1, subunit A"/>
    <property type="match status" value="1"/>
</dbReference>
<feature type="domain" description="NR LBD" evidence="12">
    <location>
        <begin position="121"/>
        <end position="358"/>
    </location>
</feature>
<dbReference type="PRINTS" id="PR00398">
    <property type="entry name" value="STRDHORMONER"/>
</dbReference>
<comment type="subcellular location">
    <subcellularLocation>
        <location evidence="1 10">Nucleus</location>
    </subcellularLocation>
</comment>
<sequence length="364" mass="41308">MPGERLLNVLCAVCGDRSSGKHYGIYSCDGCSGFFKRSIHRHRHYVCKAQGELKDKCPVDKTHRNQCRSCRLARCFLVNMNKDAVQHERGPRKSKQKILSVSSMILPNSNGQTRPPIACSSSPTIVNASTTSIQNHFNRKPKLVSTQQHQLSCLPSMDNYNSFPTIMSQITLYEAAARLLFTMTNWLETVSSFKNLPNDDQVLYQRSLLEVNWHNLLIVNLSQWMIPIMAIQLTNSTLTQTDQIEIQRLCDCIYKLRSLALDAYEYTYVKTLSLYQCSAKALINQTHIDACQEHALFVLRTSLMSHSAVTYSMKFNQLVGIIQMMNQISASSVQRILFPSITSDVPVGKILWELYRSKPSEPTA</sequence>
<dbReference type="PROSITE" id="PS51030">
    <property type="entry name" value="NUCLEAR_REC_DBD_2"/>
    <property type="match status" value="1"/>
</dbReference>
<evidence type="ECO:0000259" key="11">
    <source>
        <dbReference type="PROSITE" id="PS51030"/>
    </source>
</evidence>
<keyword evidence="3 10" id="KW-0863">Zinc-finger</keyword>
<evidence type="ECO:0000256" key="4">
    <source>
        <dbReference type="ARBA" id="ARBA00022833"/>
    </source>
</evidence>
<dbReference type="PRINTS" id="PR00047">
    <property type="entry name" value="STROIDFINGER"/>
</dbReference>
<evidence type="ECO:0000256" key="7">
    <source>
        <dbReference type="ARBA" id="ARBA00023163"/>
    </source>
</evidence>
<dbReference type="Pfam" id="PF00104">
    <property type="entry name" value="Hormone_recep"/>
    <property type="match status" value="1"/>
</dbReference>
<dbReference type="SUPFAM" id="SSF48508">
    <property type="entry name" value="Nuclear receptor ligand-binding domain"/>
    <property type="match status" value="1"/>
</dbReference>
<evidence type="ECO:0000313" key="17">
    <source>
        <dbReference type="Proteomes" id="UP000663851"/>
    </source>
</evidence>
<evidence type="ECO:0000256" key="6">
    <source>
        <dbReference type="ARBA" id="ARBA00023125"/>
    </source>
</evidence>
<protein>
    <submittedName>
        <fullName evidence="13">Uncharacterized protein</fullName>
    </submittedName>
</protein>
<evidence type="ECO:0000256" key="8">
    <source>
        <dbReference type="ARBA" id="ARBA00023170"/>
    </source>
</evidence>
<evidence type="ECO:0000313" key="15">
    <source>
        <dbReference type="EMBL" id="CAF4208738.1"/>
    </source>
</evidence>
<accession>A0A819U219</accession>
<organism evidence="13 17">
    <name type="scientific">Rotaria socialis</name>
    <dbReference type="NCBI Taxonomy" id="392032"/>
    <lineage>
        <taxon>Eukaryota</taxon>
        <taxon>Metazoa</taxon>
        <taxon>Spiralia</taxon>
        <taxon>Gnathifera</taxon>
        <taxon>Rotifera</taxon>
        <taxon>Eurotatoria</taxon>
        <taxon>Bdelloidea</taxon>
        <taxon>Philodinida</taxon>
        <taxon>Philodinidae</taxon>
        <taxon>Rotaria</taxon>
    </lineage>
</organism>
<dbReference type="PROSITE" id="PS00031">
    <property type="entry name" value="NUCLEAR_REC_DBD_1"/>
    <property type="match status" value="1"/>
</dbReference>
<keyword evidence="2 10" id="KW-0479">Metal-binding</keyword>
<name>A0A819U219_9BILA</name>
<feature type="domain" description="Nuclear receptor" evidence="11">
    <location>
        <begin position="8"/>
        <end position="87"/>
    </location>
</feature>
<evidence type="ECO:0000256" key="1">
    <source>
        <dbReference type="ARBA" id="ARBA00004123"/>
    </source>
</evidence>
<dbReference type="AlphaFoldDB" id="A0A819U219"/>
<evidence type="ECO:0000313" key="13">
    <source>
        <dbReference type="EMBL" id="CAF4088751.1"/>
    </source>
</evidence>
<dbReference type="GO" id="GO:0043565">
    <property type="term" value="F:sequence-specific DNA binding"/>
    <property type="evidence" value="ECO:0007669"/>
    <property type="project" value="InterPro"/>
</dbReference>
<dbReference type="EMBL" id="CAJOBO010000004">
    <property type="protein sequence ID" value="CAF4088751.1"/>
    <property type="molecule type" value="Genomic_DNA"/>
</dbReference>
<dbReference type="EMBL" id="CAJOBP010000016">
    <property type="protein sequence ID" value="CAF4101806.1"/>
    <property type="molecule type" value="Genomic_DNA"/>
</dbReference>
<evidence type="ECO:0000313" key="16">
    <source>
        <dbReference type="EMBL" id="CAF4882942.1"/>
    </source>
</evidence>
<keyword evidence="8 10" id="KW-0675">Receptor</keyword>
<dbReference type="InterPro" id="IPR001723">
    <property type="entry name" value="Nuclear_hrmn_rcpt"/>
</dbReference>
<dbReference type="Proteomes" id="UP000663862">
    <property type="component" value="Unassembled WGS sequence"/>
</dbReference>
<dbReference type="InterPro" id="IPR035500">
    <property type="entry name" value="NHR-like_dom_sf"/>
</dbReference>
<evidence type="ECO:0000259" key="12">
    <source>
        <dbReference type="PROSITE" id="PS51843"/>
    </source>
</evidence>
<dbReference type="FunFam" id="3.30.50.10:FF:000019">
    <property type="entry name" value="Nuclear receptor subfamily 2 group E member"/>
    <property type="match status" value="1"/>
</dbReference>
<evidence type="ECO:0000313" key="14">
    <source>
        <dbReference type="EMBL" id="CAF4101806.1"/>
    </source>
</evidence>
<dbReference type="PROSITE" id="PS51843">
    <property type="entry name" value="NR_LBD"/>
    <property type="match status" value="1"/>
</dbReference>
<keyword evidence="4 10" id="KW-0862">Zinc</keyword>
<comment type="caution">
    <text evidence="13">The sequence shown here is derived from an EMBL/GenBank/DDBJ whole genome shotgun (WGS) entry which is preliminary data.</text>
</comment>
<dbReference type="EMBL" id="CAJOBR010008696">
    <property type="protein sequence ID" value="CAF4882942.1"/>
    <property type="molecule type" value="Genomic_DNA"/>
</dbReference>
<dbReference type="Pfam" id="PF00105">
    <property type="entry name" value="zf-C4"/>
    <property type="match status" value="1"/>
</dbReference>
<dbReference type="Gene3D" id="1.10.565.10">
    <property type="entry name" value="Retinoid X Receptor"/>
    <property type="match status" value="1"/>
</dbReference>
<evidence type="ECO:0000256" key="5">
    <source>
        <dbReference type="ARBA" id="ARBA00023015"/>
    </source>
</evidence>
<dbReference type="Proteomes" id="UP000663873">
    <property type="component" value="Unassembled WGS sequence"/>
</dbReference>
<dbReference type="InterPro" id="IPR000536">
    <property type="entry name" value="Nucl_hrmn_rcpt_lig-bd"/>
</dbReference>
<keyword evidence="9 10" id="KW-0539">Nucleus</keyword>
<keyword evidence="7 10" id="KW-0804">Transcription</keyword>
<evidence type="ECO:0000256" key="9">
    <source>
        <dbReference type="ARBA" id="ARBA00023242"/>
    </source>
</evidence>
<evidence type="ECO:0000256" key="10">
    <source>
        <dbReference type="RuleBase" id="RU004334"/>
    </source>
</evidence>
<proteinExistence type="inferred from homology"/>
<evidence type="ECO:0000313" key="18">
    <source>
        <dbReference type="Proteomes" id="UP000663873"/>
    </source>
</evidence>
<dbReference type="InterPro" id="IPR050274">
    <property type="entry name" value="Nuclear_hormone_rcpt_NR2"/>
</dbReference>
<dbReference type="GO" id="GO:0005634">
    <property type="term" value="C:nucleus"/>
    <property type="evidence" value="ECO:0007669"/>
    <property type="project" value="UniProtKB-SubCell"/>
</dbReference>
<reference evidence="13" key="1">
    <citation type="submission" date="2021-02" db="EMBL/GenBank/DDBJ databases">
        <authorList>
            <person name="Nowell W R."/>
        </authorList>
    </citation>
    <scope>NUCLEOTIDE SEQUENCE</scope>
</reference>
<dbReference type="InterPro" id="IPR013088">
    <property type="entry name" value="Znf_NHR/GATA"/>
</dbReference>
<dbReference type="Proteomes" id="UP000663851">
    <property type="component" value="Unassembled WGS sequence"/>
</dbReference>
<gene>
    <name evidence="13" type="ORF">HFQ381_LOCUS190</name>
    <name evidence="16" type="ORF">QYT958_LOCUS29499</name>
    <name evidence="15" type="ORF">TSG867_LOCUS563</name>
    <name evidence="14" type="ORF">UJA718_LOCUS343</name>
</gene>
<comment type="similarity">
    <text evidence="10">Belongs to the nuclear hormone receptor family.</text>
</comment>
<dbReference type="InterPro" id="IPR001628">
    <property type="entry name" value="Znf_hrmn_rcpt"/>
</dbReference>
<dbReference type="SMART" id="SM00430">
    <property type="entry name" value="HOLI"/>
    <property type="match status" value="1"/>
</dbReference>
<dbReference type="SUPFAM" id="SSF57716">
    <property type="entry name" value="Glucocorticoid receptor-like (DNA-binding domain)"/>
    <property type="match status" value="1"/>
</dbReference>
<keyword evidence="6 10" id="KW-0238">DNA-binding</keyword>